<dbReference type="Proteomes" id="UP000029590">
    <property type="component" value="Unassembled WGS sequence"/>
</dbReference>
<organism evidence="8 9">
    <name type="scientific">Burkholderia gladioli</name>
    <name type="common">Pseudomonas marginata</name>
    <name type="synonym">Phytomonas marginata</name>
    <dbReference type="NCBI Taxonomy" id="28095"/>
    <lineage>
        <taxon>Bacteria</taxon>
        <taxon>Pseudomonadati</taxon>
        <taxon>Pseudomonadota</taxon>
        <taxon>Betaproteobacteria</taxon>
        <taxon>Burkholderiales</taxon>
        <taxon>Burkholderiaceae</taxon>
        <taxon>Burkholderia</taxon>
    </lineage>
</organism>
<dbReference type="Pfam" id="PF01165">
    <property type="entry name" value="Ribosomal_S21"/>
    <property type="match status" value="1"/>
</dbReference>
<feature type="region of interest" description="Disordered" evidence="7">
    <location>
        <begin position="54"/>
        <end position="84"/>
    </location>
</feature>
<dbReference type="GO" id="GO:0003735">
    <property type="term" value="F:structural constituent of ribosome"/>
    <property type="evidence" value="ECO:0007669"/>
    <property type="project" value="InterPro"/>
</dbReference>
<evidence type="ECO:0000256" key="7">
    <source>
        <dbReference type="SAM" id="MobiDB-lite"/>
    </source>
</evidence>
<evidence type="ECO:0000256" key="2">
    <source>
        <dbReference type="ARBA" id="ARBA00022980"/>
    </source>
</evidence>
<dbReference type="GO" id="GO:0005840">
    <property type="term" value="C:ribosome"/>
    <property type="evidence" value="ECO:0007669"/>
    <property type="project" value="UniProtKB-KW"/>
</dbReference>
<comment type="caution">
    <text evidence="8">The sequence shown here is derived from an EMBL/GenBank/DDBJ whole genome shotgun (WGS) entry which is preliminary data.</text>
</comment>
<dbReference type="AlphaFoldDB" id="A0AAW3F0S7"/>
<dbReference type="KEGG" id="bgo:BM43_6810"/>
<name>A0AAW3F0S7_BURGA</name>
<dbReference type="InterPro" id="IPR038380">
    <property type="entry name" value="Ribosomal_bS21_sf"/>
</dbReference>
<dbReference type="GO" id="GO:0006412">
    <property type="term" value="P:translation"/>
    <property type="evidence" value="ECO:0007669"/>
    <property type="project" value="UniProtKB-UniRule"/>
</dbReference>
<evidence type="ECO:0000256" key="4">
    <source>
        <dbReference type="ARBA" id="ARBA00035135"/>
    </source>
</evidence>
<dbReference type="InterPro" id="IPR001911">
    <property type="entry name" value="Ribosomal_bS21"/>
</dbReference>
<gene>
    <name evidence="5 8" type="primary">rpsU</name>
    <name evidence="8" type="ORF">DM48_957</name>
</gene>
<dbReference type="NCBIfam" id="TIGR00030">
    <property type="entry name" value="S21p"/>
    <property type="match status" value="1"/>
</dbReference>
<evidence type="ECO:0000256" key="1">
    <source>
        <dbReference type="ARBA" id="ARBA00006640"/>
    </source>
</evidence>
<evidence type="ECO:0000256" key="3">
    <source>
        <dbReference type="ARBA" id="ARBA00023274"/>
    </source>
</evidence>
<dbReference type="EMBL" id="JPGG01000016">
    <property type="protein sequence ID" value="KGC14542.1"/>
    <property type="molecule type" value="Genomic_DNA"/>
</dbReference>
<dbReference type="PRINTS" id="PR00976">
    <property type="entry name" value="RIBOSOMALS21"/>
</dbReference>
<evidence type="ECO:0000313" key="9">
    <source>
        <dbReference type="Proteomes" id="UP000029590"/>
    </source>
</evidence>
<protein>
    <recommendedName>
        <fullName evidence="4 5">Small ribosomal subunit protein bS21</fullName>
    </recommendedName>
</protein>
<keyword evidence="2 5" id="KW-0689">Ribosomal protein</keyword>
<evidence type="ECO:0000313" key="8">
    <source>
        <dbReference type="EMBL" id="KGC14542.1"/>
    </source>
</evidence>
<dbReference type="GO" id="GO:1990904">
    <property type="term" value="C:ribonucleoprotein complex"/>
    <property type="evidence" value="ECO:0007669"/>
    <property type="project" value="UniProtKB-KW"/>
</dbReference>
<dbReference type="Gene3D" id="1.20.5.1150">
    <property type="entry name" value="Ribosomal protein S8"/>
    <property type="match status" value="1"/>
</dbReference>
<reference evidence="8 9" key="1">
    <citation type="submission" date="2014-04" db="EMBL/GenBank/DDBJ databases">
        <authorList>
            <person name="Bishop-Lilly K.A."/>
            <person name="Broomall S.M."/>
            <person name="Chain P.S."/>
            <person name="Chertkov O."/>
            <person name="Coyne S.R."/>
            <person name="Daligault H.E."/>
            <person name="Davenport K.W."/>
            <person name="Erkkila T."/>
            <person name="Frey K.G."/>
            <person name="Gibbons H.S."/>
            <person name="Gu W."/>
            <person name="Jaissle J."/>
            <person name="Johnson S.L."/>
            <person name="Koroleva G.I."/>
            <person name="Ladner J.T."/>
            <person name="Lo C.-C."/>
            <person name="Minogue T.D."/>
            <person name="Munk C."/>
            <person name="Palacios G.F."/>
            <person name="Redden C.L."/>
            <person name="Rosenzweig C.N."/>
            <person name="Scholz M.B."/>
            <person name="Teshima H."/>
            <person name="Xu Y."/>
        </authorList>
    </citation>
    <scope>NUCLEOTIDE SEQUENCE [LARGE SCALE GENOMIC DNA]</scope>
    <source>
        <strain evidence="9">gladioli</strain>
    </source>
</reference>
<proteinExistence type="inferred from homology"/>
<keyword evidence="3 5" id="KW-0687">Ribonucleoprotein</keyword>
<dbReference type="HAMAP" id="MF_00358">
    <property type="entry name" value="Ribosomal_bS21"/>
    <property type="match status" value="1"/>
</dbReference>
<dbReference type="PANTHER" id="PTHR21109:SF22">
    <property type="entry name" value="SMALL RIBOSOMAL SUBUNIT PROTEIN BS21"/>
    <property type="match status" value="1"/>
</dbReference>
<evidence type="ECO:0000256" key="5">
    <source>
        <dbReference type="HAMAP-Rule" id="MF_00358"/>
    </source>
</evidence>
<comment type="similarity">
    <text evidence="1 5 6">Belongs to the bacterial ribosomal protein bS21 family.</text>
</comment>
<sequence>MAHRRKSEFFLKVDMTKVILKVNEPVEVALRRFRREIQKAGLIQELRARGAYEKPTAERKRKLASAVSRQRARLRRAMPPPKQY</sequence>
<accession>A0AAW3F0S7</accession>
<evidence type="ECO:0000256" key="6">
    <source>
        <dbReference type="RuleBase" id="RU000667"/>
    </source>
</evidence>
<dbReference type="PANTHER" id="PTHR21109">
    <property type="entry name" value="MITOCHONDRIAL 28S RIBOSOMAL PROTEIN S21"/>
    <property type="match status" value="1"/>
</dbReference>